<sequence length="129" mass="14116">MSIGCRSLKVGSARKSSTGMFQPDVEMLWLGSSAVSLSMTRKLIPQEKSLFLDRTSVETECRTGVDIWPAPWITTLAGARLSRRILAMRSVMRLGWEALSSNARATCSIPNESTTLISTVSRNTFSLGC</sequence>
<dbReference type="AlphaFoldDB" id="A0A8D8DQV7"/>
<name>A0A8D8DQV7_CULPI</name>
<reference evidence="1" key="1">
    <citation type="submission" date="2021-05" db="EMBL/GenBank/DDBJ databases">
        <authorList>
            <person name="Alioto T."/>
            <person name="Alioto T."/>
            <person name="Gomez Garrido J."/>
        </authorList>
    </citation>
    <scope>NUCLEOTIDE SEQUENCE</scope>
</reference>
<proteinExistence type="predicted"/>
<dbReference type="EMBL" id="HBUE01166994">
    <property type="protein sequence ID" value="CAG6513115.1"/>
    <property type="molecule type" value="Transcribed_RNA"/>
</dbReference>
<accession>A0A8D8DQV7</accession>
<organism evidence="1">
    <name type="scientific">Culex pipiens</name>
    <name type="common">House mosquito</name>
    <dbReference type="NCBI Taxonomy" id="7175"/>
    <lineage>
        <taxon>Eukaryota</taxon>
        <taxon>Metazoa</taxon>
        <taxon>Ecdysozoa</taxon>
        <taxon>Arthropoda</taxon>
        <taxon>Hexapoda</taxon>
        <taxon>Insecta</taxon>
        <taxon>Pterygota</taxon>
        <taxon>Neoptera</taxon>
        <taxon>Endopterygota</taxon>
        <taxon>Diptera</taxon>
        <taxon>Nematocera</taxon>
        <taxon>Culicoidea</taxon>
        <taxon>Culicidae</taxon>
        <taxon>Culicinae</taxon>
        <taxon>Culicini</taxon>
        <taxon>Culex</taxon>
        <taxon>Culex</taxon>
    </lineage>
</organism>
<dbReference type="EMBL" id="HBUE01272310">
    <property type="protein sequence ID" value="CAG6564582.1"/>
    <property type="molecule type" value="Transcribed_RNA"/>
</dbReference>
<evidence type="ECO:0000313" key="1">
    <source>
        <dbReference type="EMBL" id="CAG6513115.1"/>
    </source>
</evidence>
<protein>
    <submittedName>
        <fullName evidence="1">(northern house mosquito) hypothetical protein</fullName>
    </submittedName>
</protein>